<organism evidence="3 4">
    <name type="scientific">Methanobacterium subterraneum</name>
    <dbReference type="NCBI Taxonomy" id="59277"/>
    <lineage>
        <taxon>Archaea</taxon>
        <taxon>Methanobacteriati</taxon>
        <taxon>Methanobacteriota</taxon>
        <taxon>Methanomada group</taxon>
        <taxon>Methanobacteria</taxon>
        <taxon>Methanobacteriales</taxon>
        <taxon>Methanobacteriaceae</taxon>
        <taxon>Methanobacterium</taxon>
    </lineage>
</organism>
<keyword evidence="4" id="KW-1185">Reference proteome</keyword>
<name>A0A2H4VN94_9EURY</name>
<protein>
    <recommendedName>
        <fullName evidence="5">Type I-A CRISPR-associated protein Cas5</fullName>
    </recommendedName>
</protein>
<sequence length="332" mass="37969">MRVIRADLEVPFWCSFSEYGTVNIRPTYPFPPPTTLFGLIQNALQKPALHDLTDNDRKGIGLQYIEDYSKLNFAIIINESGEKIDDYLNIHKGSREIEGIESSLKEELQNRLDDLNLHENDEKKLKKELNKLKRKNFSENFLKITNNQKISEKDEKQILALLELIKAAGADELLIFIQSFWNSFKGGINGYNLNKKWISTQINRQRIITPKYTIYVTSTDSAGEYSIDNMYSCLKSPKRPLYLGESDDIVIVSKLAIKEVNDELIKSVKIDSVIPGVRTNCQLVKIPCKLKNDFPDEKGHNLICSIPQGDLDQELSCLDVEGEHIVFLRNDS</sequence>
<dbReference type="InterPro" id="IPR013422">
    <property type="entry name" value="CRISPR-assoc_prot_Cas5_N"/>
</dbReference>
<keyword evidence="2" id="KW-0175">Coiled coil</keyword>
<proteinExistence type="predicted"/>
<evidence type="ECO:0000256" key="1">
    <source>
        <dbReference type="ARBA" id="ARBA00023118"/>
    </source>
</evidence>
<dbReference type="GO" id="GO:0043571">
    <property type="term" value="P:maintenance of CRISPR repeat elements"/>
    <property type="evidence" value="ECO:0007669"/>
    <property type="project" value="InterPro"/>
</dbReference>
<gene>
    <name evidence="3" type="ORF">BK009_02040</name>
</gene>
<dbReference type="KEGG" id="msub:BK009_02040"/>
<dbReference type="Gene3D" id="3.30.70.2660">
    <property type="match status" value="1"/>
</dbReference>
<accession>A0A2H4VN94</accession>
<dbReference type="RefSeq" id="WP_157809681.1">
    <property type="nucleotide sequence ID" value="NZ_CP017768.1"/>
</dbReference>
<keyword evidence="1" id="KW-0051">Antiviral defense</keyword>
<reference evidence="3 4" key="1">
    <citation type="submission" date="2016-10" db="EMBL/GenBank/DDBJ databases">
        <title>Comparative genomics between deep and shallow subseafloor isolates.</title>
        <authorList>
            <person name="Ishii S."/>
            <person name="Miller J.R."/>
            <person name="Sutton G."/>
            <person name="Suzuki S."/>
            <person name="Methe B."/>
            <person name="Inagaki F."/>
            <person name="Imachi H."/>
        </authorList>
    </citation>
    <scope>NUCLEOTIDE SEQUENCE [LARGE SCALE GENOMIC DNA]</scope>
    <source>
        <strain evidence="3 4">A8p</strain>
    </source>
</reference>
<evidence type="ECO:0000313" key="4">
    <source>
        <dbReference type="Proteomes" id="UP000232631"/>
    </source>
</evidence>
<feature type="coiled-coil region" evidence="2">
    <location>
        <begin position="105"/>
        <end position="135"/>
    </location>
</feature>
<dbReference type="InterPro" id="IPR021124">
    <property type="entry name" value="CRISPR-assoc_prot_Cas5"/>
</dbReference>
<dbReference type="Pfam" id="PF09704">
    <property type="entry name" value="Cas_Cas5d"/>
    <property type="match status" value="1"/>
</dbReference>
<evidence type="ECO:0000313" key="3">
    <source>
        <dbReference type="EMBL" id="AUB59564.1"/>
    </source>
</evidence>
<dbReference type="GO" id="GO:0051607">
    <property type="term" value="P:defense response to virus"/>
    <property type="evidence" value="ECO:0007669"/>
    <property type="project" value="UniProtKB-KW"/>
</dbReference>
<dbReference type="EMBL" id="CP017768">
    <property type="protein sequence ID" value="AUB59564.1"/>
    <property type="molecule type" value="Genomic_DNA"/>
</dbReference>
<dbReference type="GeneID" id="35125224"/>
<dbReference type="Proteomes" id="UP000232631">
    <property type="component" value="Chromosome"/>
</dbReference>
<evidence type="ECO:0000256" key="2">
    <source>
        <dbReference type="SAM" id="Coils"/>
    </source>
</evidence>
<dbReference type="NCBIfam" id="TIGR02593">
    <property type="entry name" value="CRISPR_cas5"/>
    <property type="match status" value="1"/>
</dbReference>
<dbReference type="AlphaFoldDB" id="A0A2H4VN94"/>
<evidence type="ECO:0008006" key="5">
    <source>
        <dbReference type="Google" id="ProtNLM"/>
    </source>
</evidence>